<feature type="compositionally biased region" description="Low complexity" evidence="1">
    <location>
        <begin position="353"/>
        <end position="365"/>
    </location>
</feature>
<feature type="compositionally biased region" description="Polar residues" evidence="1">
    <location>
        <begin position="332"/>
        <end position="344"/>
    </location>
</feature>
<feature type="region of interest" description="Disordered" evidence="1">
    <location>
        <begin position="541"/>
        <end position="586"/>
    </location>
</feature>
<feature type="compositionally biased region" description="Polar residues" evidence="1">
    <location>
        <begin position="545"/>
        <end position="583"/>
    </location>
</feature>
<keyword evidence="2" id="KW-0812">Transmembrane</keyword>
<feature type="signal peptide" evidence="3">
    <location>
        <begin position="1"/>
        <end position="22"/>
    </location>
</feature>
<feature type="region of interest" description="Disordered" evidence="1">
    <location>
        <begin position="332"/>
        <end position="372"/>
    </location>
</feature>
<dbReference type="EMBL" id="JABBWD010000044">
    <property type="protein sequence ID" value="KAG1774125.1"/>
    <property type="molecule type" value="Genomic_DNA"/>
</dbReference>
<evidence type="ECO:0000256" key="2">
    <source>
        <dbReference type="SAM" id="Phobius"/>
    </source>
</evidence>
<feature type="region of interest" description="Disordered" evidence="1">
    <location>
        <begin position="227"/>
        <end position="248"/>
    </location>
</feature>
<evidence type="ECO:0000313" key="4">
    <source>
        <dbReference type="EMBL" id="KAG1774125.1"/>
    </source>
</evidence>
<feature type="chain" id="PRO_5040157290" evidence="3">
    <location>
        <begin position="23"/>
        <end position="649"/>
    </location>
</feature>
<organism evidence="4 5">
    <name type="scientific">Suillus placidus</name>
    <dbReference type="NCBI Taxonomy" id="48579"/>
    <lineage>
        <taxon>Eukaryota</taxon>
        <taxon>Fungi</taxon>
        <taxon>Dikarya</taxon>
        <taxon>Basidiomycota</taxon>
        <taxon>Agaricomycotina</taxon>
        <taxon>Agaricomycetes</taxon>
        <taxon>Agaricomycetidae</taxon>
        <taxon>Boletales</taxon>
        <taxon>Suillineae</taxon>
        <taxon>Suillaceae</taxon>
        <taxon>Suillus</taxon>
    </lineage>
</organism>
<proteinExistence type="predicted"/>
<dbReference type="OrthoDB" id="2591431at2759"/>
<name>A0A9P6ZQ10_9AGAM</name>
<keyword evidence="2" id="KW-1133">Transmembrane helix</keyword>
<reference evidence="4" key="1">
    <citation type="journal article" date="2020" name="New Phytol.">
        <title>Comparative genomics reveals dynamic genome evolution in host specialist ectomycorrhizal fungi.</title>
        <authorList>
            <person name="Lofgren L.A."/>
            <person name="Nguyen N.H."/>
            <person name="Vilgalys R."/>
            <person name="Ruytinx J."/>
            <person name="Liao H.L."/>
            <person name="Branco S."/>
            <person name="Kuo A."/>
            <person name="LaButti K."/>
            <person name="Lipzen A."/>
            <person name="Andreopoulos W."/>
            <person name="Pangilinan J."/>
            <person name="Riley R."/>
            <person name="Hundley H."/>
            <person name="Na H."/>
            <person name="Barry K."/>
            <person name="Grigoriev I.V."/>
            <person name="Stajich J.E."/>
            <person name="Kennedy P.G."/>
        </authorList>
    </citation>
    <scope>NUCLEOTIDE SEQUENCE</scope>
    <source>
        <strain evidence="4">DOB743</strain>
    </source>
</reference>
<keyword evidence="5" id="KW-1185">Reference proteome</keyword>
<keyword evidence="3" id="KW-0732">Signal</keyword>
<gene>
    <name evidence="4" type="ORF">EV702DRAFT_547216</name>
</gene>
<evidence type="ECO:0000256" key="3">
    <source>
        <dbReference type="SAM" id="SignalP"/>
    </source>
</evidence>
<protein>
    <submittedName>
        <fullName evidence="4">Uncharacterized protein</fullName>
    </submittedName>
</protein>
<evidence type="ECO:0000313" key="5">
    <source>
        <dbReference type="Proteomes" id="UP000714275"/>
    </source>
</evidence>
<accession>A0A9P6ZQ10</accession>
<dbReference type="AlphaFoldDB" id="A0A9P6ZQ10"/>
<evidence type="ECO:0000256" key="1">
    <source>
        <dbReference type="SAM" id="MobiDB-lite"/>
    </source>
</evidence>
<feature type="transmembrane region" description="Helical" evidence="2">
    <location>
        <begin position="252"/>
        <end position="277"/>
    </location>
</feature>
<keyword evidence="2" id="KW-0472">Membrane</keyword>
<comment type="caution">
    <text evidence="4">The sequence shown here is derived from an EMBL/GenBank/DDBJ whole genome shotgun (WGS) entry which is preliminary data.</text>
</comment>
<dbReference type="Proteomes" id="UP000714275">
    <property type="component" value="Unassembled WGS sequence"/>
</dbReference>
<sequence>MQLSRFVRFFLCIASCLSVARAFSMTVGTPSQCDDLTVSWTGGQAPFEILLTPSLETYQNITVPASAFSNGKGSYSISQLPLSMGTLFILTMSDATGFGSGGTTNQLTVGNPVANNKCSTTVSSPPYEFGLSPSQLTQCNQFTIAVDSGAVLPLTIVQLIPGGQPVVFNSVNSYTLTSVVNVNTGTNLQYFVTDSTGRQGGVSGFEQVLGSSNSSCLSANSPSSTAGISATATASPSSSSSSSPSSSSSSNVALIAGAAGGGAAFLIALTILGMCFLRKRRASRLLDVQSSSLQRTDPKYEVSHHSDVPPQFPFPYKTNPLSYHTRPIQPSLRTQSDMTNSSAGNFAVSAPRSSFHQTQHSHQSSNTDFPVYGDARSSTMSSAYNRTAAMSQPTSPNYPLPYPVGYPPPIRPGSQSPPLNASTGNFTVSDHPTLFNQRLHSRQNSNADFSVYGDTRSSAMSSVDRRMATVAETSLPLPWETDSVSYLGPPIQSGSKPSPINNASVANLVARDLPAPVEHMAVGPRPASPLPQKTDPVYLAPPVHSGSQSISTQASAGNFAVSNPPTPFNQTQNSRQSPDTNSLAVYGASGSQSMASASAQTAATATGQAAYQPPARIIVHTDADDIIPDDNGVVELPPQYSEHRGVRAL</sequence>